<keyword evidence="2" id="KW-1185">Reference proteome</keyword>
<dbReference type="EMBL" id="LMWW01000002">
    <property type="protein sequence ID" value="KUN88694.1"/>
    <property type="molecule type" value="Genomic_DNA"/>
</dbReference>
<dbReference type="Gene3D" id="3.40.50.2000">
    <property type="entry name" value="Glycogen Phosphorylase B"/>
    <property type="match status" value="2"/>
</dbReference>
<gene>
    <name evidence="1" type="ORF">AQJ64_01660</name>
</gene>
<comment type="caution">
    <text evidence="1">The sequence shown here is derived from an EMBL/GenBank/DDBJ whole genome shotgun (WGS) entry which is preliminary data.</text>
</comment>
<reference evidence="1 2" key="1">
    <citation type="submission" date="2015-10" db="EMBL/GenBank/DDBJ databases">
        <title>Draft genome sequence of Streptomyces griseoruber DSM 40281, type strain for the species Streptomyces griseoruber.</title>
        <authorList>
            <person name="Ruckert C."/>
            <person name="Winkler A."/>
            <person name="Kalinowski J."/>
            <person name="Kampfer P."/>
            <person name="Glaeser S."/>
        </authorList>
    </citation>
    <scope>NUCLEOTIDE SEQUENCE [LARGE SCALE GENOMIC DNA]</scope>
    <source>
        <strain evidence="1 2">DSM 40281</strain>
    </source>
</reference>
<evidence type="ECO:0008006" key="3">
    <source>
        <dbReference type="Google" id="ProtNLM"/>
    </source>
</evidence>
<dbReference type="STRING" id="1943.AQJ64_01660"/>
<organism evidence="1 2">
    <name type="scientific">Streptomyces griseoruber</name>
    <dbReference type="NCBI Taxonomy" id="1943"/>
    <lineage>
        <taxon>Bacteria</taxon>
        <taxon>Bacillati</taxon>
        <taxon>Actinomycetota</taxon>
        <taxon>Actinomycetes</taxon>
        <taxon>Kitasatosporales</taxon>
        <taxon>Streptomycetaceae</taxon>
        <taxon>Streptomyces</taxon>
    </lineage>
</organism>
<protein>
    <recommendedName>
        <fullName evidence="3">Glycosyl transferase family 28 C-terminal domain-containing protein</fullName>
    </recommendedName>
</protein>
<dbReference type="Proteomes" id="UP000052982">
    <property type="component" value="Unassembled WGS sequence"/>
</dbReference>
<dbReference type="AlphaFoldDB" id="A0A124I538"/>
<sequence length="81" mass="8722">MLTGLGGARRLDTEAATAEALREAALALVDDPEVARRLTRVRAETAGEGGTRRAADLIEAELPARRRWSARTREEGPSVPL</sequence>
<accession>A0A124I538</accession>
<name>A0A124I538_9ACTN</name>
<dbReference type="SUPFAM" id="SSF53756">
    <property type="entry name" value="UDP-Glycosyltransferase/glycogen phosphorylase"/>
    <property type="match status" value="1"/>
</dbReference>
<evidence type="ECO:0000313" key="1">
    <source>
        <dbReference type="EMBL" id="KUN88694.1"/>
    </source>
</evidence>
<evidence type="ECO:0000313" key="2">
    <source>
        <dbReference type="Proteomes" id="UP000052982"/>
    </source>
</evidence>
<proteinExistence type="predicted"/>